<dbReference type="InterPro" id="IPR011856">
    <property type="entry name" value="tRNA_endonuc-like_dom_sf"/>
</dbReference>
<protein>
    <recommendedName>
        <fullName evidence="2">VRR-NUC domain-containing protein</fullName>
    </recommendedName>
</protein>
<dbReference type="EMBL" id="LAZR01000321">
    <property type="protein sequence ID" value="KKN74767.1"/>
    <property type="molecule type" value="Genomic_DNA"/>
</dbReference>
<proteinExistence type="predicted"/>
<gene>
    <name evidence="1" type="ORF">LCGC14_0388090</name>
</gene>
<dbReference type="AlphaFoldDB" id="A0A0F9TIR4"/>
<accession>A0A0F9TIR4</accession>
<organism evidence="1">
    <name type="scientific">marine sediment metagenome</name>
    <dbReference type="NCBI Taxonomy" id="412755"/>
    <lineage>
        <taxon>unclassified sequences</taxon>
        <taxon>metagenomes</taxon>
        <taxon>ecological metagenomes</taxon>
    </lineage>
</organism>
<evidence type="ECO:0008006" key="2">
    <source>
        <dbReference type="Google" id="ProtNLM"/>
    </source>
</evidence>
<evidence type="ECO:0000313" key="1">
    <source>
        <dbReference type="EMBL" id="KKN74767.1"/>
    </source>
</evidence>
<reference evidence="1" key="1">
    <citation type="journal article" date="2015" name="Nature">
        <title>Complex archaea that bridge the gap between prokaryotes and eukaryotes.</title>
        <authorList>
            <person name="Spang A."/>
            <person name="Saw J.H."/>
            <person name="Jorgensen S.L."/>
            <person name="Zaremba-Niedzwiedzka K."/>
            <person name="Martijn J."/>
            <person name="Lind A.E."/>
            <person name="van Eijk R."/>
            <person name="Schleper C."/>
            <person name="Guy L."/>
            <person name="Ettema T.J."/>
        </authorList>
    </citation>
    <scope>NUCLEOTIDE SEQUENCE</scope>
</reference>
<dbReference type="Gene3D" id="3.40.1350.10">
    <property type="match status" value="1"/>
</dbReference>
<comment type="caution">
    <text evidence="1">The sequence shown here is derived from an EMBL/GenBank/DDBJ whole genome shotgun (WGS) entry which is preliminary data.</text>
</comment>
<dbReference type="GO" id="GO:0003676">
    <property type="term" value="F:nucleic acid binding"/>
    <property type="evidence" value="ECO:0007669"/>
    <property type="project" value="InterPro"/>
</dbReference>
<sequence length="154" mass="17341">MSKCESEHCFLPKGHDGLHQAVARVYDIKLTEAEVKRSVEDYLQIAQNQGHLTFLRLNSGVAFMPSGKGKFYKIQLCPPGTADYLVIQRGNVEMFNITQPKISKSLPIAIVTFIELKKTKGKQSPEQVEFESMITSFNCRYVIVKSVSDLEEAL</sequence>
<name>A0A0F9TIR4_9ZZZZ</name>